<comment type="similarity">
    <text evidence="1">Belongs to the ClpA/ClpB family. Torsin subfamily.</text>
</comment>
<gene>
    <name evidence="3" type="primary">Tor1b_0</name>
    <name evidence="3" type="ORF">GTO96_0006756</name>
</gene>
<feature type="non-terminal residue" evidence="3">
    <location>
        <position position="1"/>
    </location>
</feature>
<dbReference type="Proteomes" id="UP000886611">
    <property type="component" value="Unassembled WGS sequence"/>
</dbReference>
<dbReference type="InterPro" id="IPR027417">
    <property type="entry name" value="P-loop_NTPase"/>
</dbReference>
<proteinExistence type="inferred from homology"/>
<sequence>MCAKPLVLPALDTTRRPGDEEEDERRGQSQELQRQNHKSRTDLQLSRLKVELEEKLFGQQLARHAILKAVTGFLNHENSEKPLVLSFHGWSGTGKNYVTKMIAKHLYKKGMRSSFVHHFIATIHFLHAGSSALYKVSTNPLPSLDLLLDLCWEVCGHHQVSCRLSVPL</sequence>
<evidence type="ECO:0000313" key="4">
    <source>
        <dbReference type="Proteomes" id="UP000886611"/>
    </source>
</evidence>
<dbReference type="SUPFAM" id="SSF52540">
    <property type="entry name" value="P-loop containing nucleoside triphosphate hydrolases"/>
    <property type="match status" value="1"/>
</dbReference>
<feature type="compositionally biased region" description="Basic and acidic residues" evidence="2">
    <location>
        <begin position="13"/>
        <end position="28"/>
    </location>
</feature>
<dbReference type="GO" id="GO:0005788">
    <property type="term" value="C:endoplasmic reticulum lumen"/>
    <property type="evidence" value="ECO:0007669"/>
    <property type="project" value="TreeGrafter"/>
</dbReference>
<evidence type="ECO:0000313" key="3">
    <source>
        <dbReference type="EMBL" id="KAG2455997.1"/>
    </source>
</evidence>
<accession>A0A8X8BIS3</accession>
<organism evidence="3 4">
    <name type="scientific">Polypterus senegalus</name>
    <name type="common">Senegal bichir</name>
    <dbReference type="NCBI Taxonomy" id="55291"/>
    <lineage>
        <taxon>Eukaryota</taxon>
        <taxon>Metazoa</taxon>
        <taxon>Chordata</taxon>
        <taxon>Craniata</taxon>
        <taxon>Vertebrata</taxon>
        <taxon>Euteleostomi</taxon>
        <taxon>Actinopterygii</taxon>
        <taxon>Polypteriformes</taxon>
        <taxon>Polypteridae</taxon>
        <taxon>Polypterus</taxon>
    </lineage>
</organism>
<dbReference type="GO" id="GO:0005524">
    <property type="term" value="F:ATP binding"/>
    <property type="evidence" value="ECO:0007669"/>
    <property type="project" value="InterPro"/>
</dbReference>
<reference evidence="3 4" key="1">
    <citation type="journal article" date="2021" name="Cell">
        <title>Tracing the genetic footprints of vertebrate landing in non-teleost ray-finned fishes.</title>
        <authorList>
            <person name="Bi X."/>
            <person name="Wang K."/>
            <person name="Yang L."/>
            <person name="Pan H."/>
            <person name="Jiang H."/>
            <person name="Wei Q."/>
            <person name="Fang M."/>
            <person name="Yu H."/>
            <person name="Zhu C."/>
            <person name="Cai Y."/>
            <person name="He Y."/>
            <person name="Gan X."/>
            <person name="Zeng H."/>
            <person name="Yu D."/>
            <person name="Zhu Y."/>
            <person name="Jiang H."/>
            <person name="Qiu Q."/>
            <person name="Yang H."/>
            <person name="Zhang Y.E."/>
            <person name="Wang W."/>
            <person name="Zhu M."/>
            <person name="He S."/>
            <person name="Zhang G."/>
        </authorList>
    </citation>
    <scope>NUCLEOTIDE SEQUENCE [LARGE SCALE GENOMIC DNA]</scope>
    <source>
        <strain evidence="3">Bchr_013</strain>
    </source>
</reference>
<dbReference type="Pfam" id="PF06309">
    <property type="entry name" value="Torsin"/>
    <property type="match status" value="1"/>
</dbReference>
<dbReference type="GO" id="GO:0016887">
    <property type="term" value="F:ATP hydrolysis activity"/>
    <property type="evidence" value="ECO:0007669"/>
    <property type="project" value="InterPro"/>
</dbReference>
<dbReference type="Gene3D" id="3.40.50.300">
    <property type="entry name" value="P-loop containing nucleotide triphosphate hydrolases"/>
    <property type="match status" value="1"/>
</dbReference>
<keyword evidence="4" id="KW-1185">Reference proteome</keyword>
<dbReference type="InterPro" id="IPR010448">
    <property type="entry name" value="Torsin"/>
</dbReference>
<dbReference type="EMBL" id="JAATIS010009265">
    <property type="protein sequence ID" value="KAG2455997.1"/>
    <property type="molecule type" value="Genomic_DNA"/>
</dbReference>
<feature type="region of interest" description="Disordered" evidence="2">
    <location>
        <begin position="1"/>
        <end position="40"/>
    </location>
</feature>
<dbReference type="PANTHER" id="PTHR10760">
    <property type="entry name" value="TORSIN"/>
    <property type="match status" value="1"/>
</dbReference>
<protein>
    <submittedName>
        <fullName evidence="3">TOR1B protein</fullName>
    </submittedName>
</protein>
<comment type="caution">
    <text evidence="3">The sequence shown here is derived from an EMBL/GenBank/DDBJ whole genome shotgun (WGS) entry which is preliminary data.</text>
</comment>
<evidence type="ECO:0000256" key="2">
    <source>
        <dbReference type="SAM" id="MobiDB-lite"/>
    </source>
</evidence>
<dbReference type="GO" id="GO:0005635">
    <property type="term" value="C:nuclear envelope"/>
    <property type="evidence" value="ECO:0007669"/>
    <property type="project" value="TreeGrafter"/>
</dbReference>
<dbReference type="AlphaFoldDB" id="A0A8X8BIS3"/>
<evidence type="ECO:0000256" key="1">
    <source>
        <dbReference type="ARBA" id="ARBA00006235"/>
    </source>
</evidence>
<dbReference type="PANTHER" id="PTHR10760:SF2">
    <property type="entry name" value="LD13476P-RELATED"/>
    <property type="match status" value="1"/>
</dbReference>
<feature type="non-terminal residue" evidence="3">
    <location>
        <position position="168"/>
    </location>
</feature>
<name>A0A8X8BIS3_POLSE</name>